<evidence type="ECO:0000313" key="1">
    <source>
        <dbReference type="EMBL" id="QHS78167.1"/>
    </source>
</evidence>
<dbReference type="EMBL" id="MN740595">
    <property type="protein sequence ID" value="QHS78167.1"/>
    <property type="molecule type" value="Genomic_DNA"/>
</dbReference>
<name>A0A6C0AEG8_9ZZZZ</name>
<dbReference type="AlphaFoldDB" id="A0A6C0AEG8"/>
<proteinExistence type="predicted"/>
<sequence length="32" mass="3907">METNYNVNLEIEKMSVKNIIKLIQIDIYYLIF</sequence>
<organism evidence="1">
    <name type="scientific">viral metagenome</name>
    <dbReference type="NCBI Taxonomy" id="1070528"/>
    <lineage>
        <taxon>unclassified sequences</taxon>
        <taxon>metagenomes</taxon>
        <taxon>organismal metagenomes</taxon>
    </lineage>
</organism>
<protein>
    <submittedName>
        <fullName evidence="1">Uncharacterized protein</fullName>
    </submittedName>
</protein>
<accession>A0A6C0AEG8</accession>
<reference evidence="1" key="1">
    <citation type="journal article" date="2020" name="Nature">
        <title>Giant virus diversity and host interactions through global metagenomics.</title>
        <authorList>
            <person name="Schulz F."/>
            <person name="Roux S."/>
            <person name="Paez-Espino D."/>
            <person name="Jungbluth S."/>
            <person name="Walsh D.A."/>
            <person name="Denef V.J."/>
            <person name="McMahon K.D."/>
            <person name="Konstantinidis K.T."/>
            <person name="Eloe-Fadrosh E.A."/>
            <person name="Kyrpides N.C."/>
            <person name="Woyke T."/>
        </authorList>
    </citation>
    <scope>NUCLEOTIDE SEQUENCE</scope>
    <source>
        <strain evidence="1">GVMAG-S-1021933-23</strain>
    </source>
</reference>